<organism evidence="2 3">
    <name type="scientific">Streptomyces clavuligerus</name>
    <dbReference type="NCBI Taxonomy" id="1901"/>
    <lineage>
        <taxon>Bacteria</taxon>
        <taxon>Bacillati</taxon>
        <taxon>Actinomycetota</taxon>
        <taxon>Actinomycetes</taxon>
        <taxon>Kitasatosporales</taxon>
        <taxon>Streptomycetaceae</taxon>
        <taxon>Streptomyces</taxon>
    </lineage>
</organism>
<sequence length="104" mass="10600">MGRDVLGGPEHLPDRARGDPAGSPSGPSGAPAHPVPYPPKRLGFFQEPERAPDPFIHRSGAFPVTPSSRRAARPGGSGQRAGAETAQSPAGRDSVPSAATAVTQ</sequence>
<dbReference type="AlphaFoldDB" id="B5GZC7"/>
<accession>B5GZC7</accession>
<keyword evidence="3" id="KW-1185">Reference proteome</keyword>
<evidence type="ECO:0000256" key="1">
    <source>
        <dbReference type="SAM" id="MobiDB-lite"/>
    </source>
</evidence>
<proteinExistence type="predicted"/>
<feature type="compositionally biased region" description="Basic and acidic residues" evidence="1">
    <location>
        <begin position="47"/>
        <end position="56"/>
    </location>
</feature>
<feature type="region of interest" description="Disordered" evidence="1">
    <location>
        <begin position="1"/>
        <end position="104"/>
    </location>
</feature>
<evidence type="ECO:0000313" key="3">
    <source>
        <dbReference type="Proteomes" id="UP000002357"/>
    </source>
</evidence>
<evidence type="ECO:0000313" key="2">
    <source>
        <dbReference type="EMBL" id="EFG10733.1"/>
    </source>
</evidence>
<gene>
    <name evidence="2" type="ORF">SCLAV_5666</name>
</gene>
<reference evidence="2 3" key="1">
    <citation type="journal article" date="2010" name="Genome Biol. Evol.">
        <title>The sequence of a 1.8-mb bacterial linear plasmid reveals a rich evolutionary reservoir of secondary metabolic pathways.</title>
        <authorList>
            <person name="Medema M.H."/>
            <person name="Trefzer A."/>
            <person name="Kovalchuk A."/>
            <person name="van den Berg M."/>
            <person name="Mueller U."/>
            <person name="Heijne W."/>
            <person name="Wu L."/>
            <person name="Alam M.T."/>
            <person name="Ronning C.M."/>
            <person name="Nierman W.C."/>
            <person name="Bovenberg R.A.L."/>
            <person name="Breitling R."/>
            <person name="Takano E."/>
        </authorList>
    </citation>
    <scope>NUCLEOTIDE SEQUENCE [LARGE SCALE GENOMIC DNA]</scope>
    <source>
        <strain evidence="3">ATCC 27064 / DSM 738 / JCM 4710 / NBRC 13307 / NCIMB 12785 / NRRL 3585 / VKM Ac-602</strain>
    </source>
</reference>
<protein>
    <submittedName>
        <fullName evidence="2">Uncharacterized protein</fullName>
    </submittedName>
</protein>
<name>B5GZC7_STRCL</name>
<dbReference type="EMBL" id="CM000913">
    <property type="protein sequence ID" value="EFG10733.1"/>
    <property type="molecule type" value="Genomic_DNA"/>
</dbReference>
<feature type="compositionally biased region" description="Low complexity" evidence="1">
    <location>
        <begin position="20"/>
        <end position="32"/>
    </location>
</feature>
<dbReference type="Proteomes" id="UP000002357">
    <property type="component" value="Chromosome"/>
</dbReference>